<feature type="compositionally biased region" description="Basic and acidic residues" evidence="1">
    <location>
        <begin position="79"/>
        <end position="91"/>
    </location>
</feature>
<dbReference type="Proteomes" id="UP001321018">
    <property type="component" value="Unassembled WGS sequence"/>
</dbReference>
<protein>
    <submittedName>
        <fullName evidence="2">Uncharacterized protein</fullName>
    </submittedName>
</protein>
<sequence>MSSANKRWSAKAREGRNRRAYPLASKPDARTGRSRCGERPHARNGRSRVMRKAAAASGAGRRRKGTSARNGPPIAQQGWDRKGLTRSRNPDDVLANSVSEGPARRLRLAE</sequence>
<gene>
    <name evidence="2" type="ORF">OB960_25965</name>
</gene>
<name>A0AAP2Z406_9EURY</name>
<proteinExistence type="predicted"/>
<feature type="compositionally biased region" description="Basic residues" evidence="1">
    <location>
        <begin position="42"/>
        <end position="51"/>
    </location>
</feature>
<evidence type="ECO:0000313" key="3">
    <source>
        <dbReference type="Proteomes" id="UP001321018"/>
    </source>
</evidence>
<evidence type="ECO:0000313" key="2">
    <source>
        <dbReference type="EMBL" id="MCU4744807.1"/>
    </source>
</evidence>
<organism evidence="2 3">
    <name type="scientific">Natronoglomus mannanivorans</name>
    <dbReference type="NCBI Taxonomy" id="2979990"/>
    <lineage>
        <taxon>Archaea</taxon>
        <taxon>Methanobacteriati</taxon>
        <taxon>Methanobacteriota</taxon>
        <taxon>Stenosarchaea group</taxon>
        <taxon>Halobacteria</taxon>
        <taxon>Halobacteriales</taxon>
        <taxon>Natrialbaceae</taxon>
        <taxon>Natronoglomus</taxon>
    </lineage>
</organism>
<dbReference type="RefSeq" id="WP_338006602.1">
    <property type="nucleotide sequence ID" value="NZ_JAOPKA010000052.1"/>
</dbReference>
<dbReference type="AlphaFoldDB" id="A0AAP2Z406"/>
<evidence type="ECO:0000256" key="1">
    <source>
        <dbReference type="SAM" id="MobiDB-lite"/>
    </source>
</evidence>
<feature type="compositionally biased region" description="Basic and acidic residues" evidence="1">
    <location>
        <begin position="27"/>
        <end position="41"/>
    </location>
</feature>
<accession>A0AAP2Z406</accession>
<comment type="caution">
    <text evidence="2">The sequence shown here is derived from an EMBL/GenBank/DDBJ whole genome shotgun (WGS) entry which is preliminary data.</text>
</comment>
<feature type="region of interest" description="Disordered" evidence="1">
    <location>
        <begin position="1"/>
        <end position="110"/>
    </location>
</feature>
<dbReference type="EMBL" id="JAOPKA010000052">
    <property type="protein sequence ID" value="MCU4744807.1"/>
    <property type="molecule type" value="Genomic_DNA"/>
</dbReference>
<reference evidence="2" key="1">
    <citation type="submission" date="2022-09" db="EMBL/GenBank/DDBJ databases">
        <title>Enrichment on poylsaccharides allowed isolation of novel metabolic and taxonomic groups of Haloarchaea.</title>
        <authorList>
            <person name="Sorokin D.Y."/>
            <person name="Elcheninov A.G."/>
            <person name="Khizhniak T.V."/>
            <person name="Kolganova T.V."/>
            <person name="Kublanov I.V."/>
        </authorList>
    </citation>
    <scope>NUCLEOTIDE SEQUENCE</scope>
    <source>
        <strain evidence="2">AArc-xg1-1</strain>
    </source>
</reference>